<comment type="caution">
    <text evidence="2">The sequence shown here is derived from an EMBL/GenBank/DDBJ whole genome shotgun (WGS) entry which is preliminary data.</text>
</comment>
<evidence type="ECO:0000256" key="1">
    <source>
        <dbReference type="SAM" id="MobiDB-lite"/>
    </source>
</evidence>
<dbReference type="EMBL" id="JARJCM010000208">
    <property type="protein sequence ID" value="KAJ7022514.1"/>
    <property type="molecule type" value="Genomic_DNA"/>
</dbReference>
<feature type="region of interest" description="Disordered" evidence="1">
    <location>
        <begin position="117"/>
        <end position="138"/>
    </location>
</feature>
<evidence type="ECO:0000313" key="3">
    <source>
        <dbReference type="Proteomes" id="UP001218188"/>
    </source>
</evidence>
<sequence length="217" mass="23617">MAVGHWMSRGEKVVWRIGGRTSKTEPEYALNTIKSNLAGTISAKYGGEHLVYWSVTMSVTSRNSAAGAAGPAGHTLADGGSIAIISDNSWMKTKPRREKKLILNLFTSRKYPNTRGCIVPAGNSARPKRPGLVKGRGRGVSKDKLCQFCKGQRIVRRVKITNHSGFTSLLVTDLQSVVAVVGRIQTRGKWALVDRTGGLIRPQFIEADAEEEDPEGE</sequence>
<evidence type="ECO:0000313" key="2">
    <source>
        <dbReference type="EMBL" id="KAJ7022514.1"/>
    </source>
</evidence>
<keyword evidence="3" id="KW-1185">Reference proteome</keyword>
<proteinExistence type="predicted"/>
<organism evidence="2 3">
    <name type="scientific">Mycena alexandri</name>
    <dbReference type="NCBI Taxonomy" id="1745969"/>
    <lineage>
        <taxon>Eukaryota</taxon>
        <taxon>Fungi</taxon>
        <taxon>Dikarya</taxon>
        <taxon>Basidiomycota</taxon>
        <taxon>Agaricomycotina</taxon>
        <taxon>Agaricomycetes</taxon>
        <taxon>Agaricomycetidae</taxon>
        <taxon>Agaricales</taxon>
        <taxon>Marasmiineae</taxon>
        <taxon>Mycenaceae</taxon>
        <taxon>Mycena</taxon>
    </lineage>
</organism>
<name>A0AAD6S7W7_9AGAR</name>
<protein>
    <submittedName>
        <fullName evidence="2">Uncharacterized protein</fullName>
    </submittedName>
</protein>
<reference evidence="2" key="1">
    <citation type="submission" date="2023-03" db="EMBL/GenBank/DDBJ databases">
        <title>Massive genome expansion in bonnet fungi (Mycena s.s.) driven by repeated elements and novel gene families across ecological guilds.</title>
        <authorList>
            <consortium name="Lawrence Berkeley National Laboratory"/>
            <person name="Harder C.B."/>
            <person name="Miyauchi S."/>
            <person name="Viragh M."/>
            <person name="Kuo A."/>
            <person name="Thoen E."/>
            <person name="Andreopoulos B."/>
            <person name="Lu D."/>
            <person name="Skrede I."/>
            <person name="Drula E."/>
            <person name="Henrissat B."/>
            <person name="Morin E."/>
            <person name="Kohler A."/>
            <person name="Barry K."/>
            <person name="LaButti K."/>
            <person name="Morin E."/>
            <person name="Salamov A."/>
            <person name="Lipzen A."/>
            <person name="Mereny Z."/>
            <person name="Hegedus B."/>
            <person name="Baldrian P."/>
            <person name="Stursova M."/>
            <person name="Weitz H."/>
            <person name="Taylor A."/>
            <person name="Grigoriev I.V."/>
            <person name="Nagy L.G."/>
            <person name="Martin F."/>
            <person name="Kauserud H."/>
        </authorList>
    </citation>
    <scope>NUCLEOTIDE SEQUENCE</scope>
    <source>
        <strain evidence="2">CBHHK200</strain>
    </source>
</reference>
<dbReference type="Proteomes" id="UP001218188">
    <property type="component" value="Unassembled WGS sequence"/>
</dbReference>
<accession>A0AAD6S7W7</accession>
<feature type="compositionally biased region" description="Basic residues" evidence="1">
    <location>
        <begin position="126"/>
        <end position="138"/>
    </location>
</feature>
<dbReference type="AlphaFoldDB" id="A0AAD6S7W7"/>
<gene>
    <name evidence="2" type="ORF">C8F04DRAFT_1194424</name>
</gene>